<protein>
    <submittedName>
        <fullName evidence="1">Uncharacterized protein</fullName>
    </submittedName>
</protein>
<sequence>MIIKWSKGLGALAGGGEKEFQEGSLTKARAISAKKESLCPGEILIIESYADGENPLPPLWRTLLDRRLTKTLIREGDG</sequence>
<evidence type="ECO:0000313" key="1">
    <source>
        <dbReference type="EMBL" id="OFW58500.1"/>
    </source>
</evidence>
<reference evidence="1 2" key="1">
    <citation type="journal article" date="2016" name="Nat. Commun.">
        <title>Thousands of microbial genomes shed light on interconnected biogeochemical processes in an aquifer system.</title>
        <authorList>
            <person name="Anantharaman K."/>
            <person name="Brown C.T."/>
            <person name="Hug L.A."/>
            <person name="Sharon I."/>
            <person name="Castelle C.J."/>
            <person name="Probst A.J."/>
            <person name="Thomas B.C."/>
            <person name="Singh A."/>
            <person name="Wilkins M.J."/>
            <person name="Karaoz U."/>
            <person name="Brodie E.L."/>
            <person name="Williams K.H."/>
            <person name="Hubbard S.S."/>
            <person name="Banfield J.F."/>
        </authorList>
    </citation>
    <scope>NUCLEOTIDE SEQUENCE [LARGE SCALE GENOMIC DNA]</scope>
</reference>
<accession>A0A1F2WNV4</accession>
<name>A0A1F2WNV4_9ACTN</name>
<dbReference type="AlphaFoldDB" id="A0A1F2WNV4"/>
<evidence type="ECO:0000313" key="2">
    <source>
        <dbReference type="Proteomes" id="UP000177876"/>
    </source>
</evidence>
<dbReference type="STRING" id="1797197.A2Y75_02825"/>
<organism evidence="1 2">
    <name type="scientific">Candidatus Solincola sediminis</name>
    <dbReference type="NCBI Taxonomy" id="1797199"/>
    <lineage>
        <taxon>Bacteria</taxon>
        <taxon>Bacillati</taxon>
        <taxon>Actinomycetota</taxon>
        <taxon>Candidatus Geothermincolia</taxon>
        <taxon>Candidatus Geothermincolales</taxon>
        <taxon>Candidatus Geothermincolaceae</taxon>
        <taxon>Candidatus Solincola</taxon>
    </lineage>
</organism>
<proteinExistence type="predicted"/>
<dbReference type="EMBL" id="MELK01000022">
    <property type="protein sequence ID" value="OFW58500.1"/>
    <property type="molecule type" value="Genomic_DNA"/>
</dbReference>
<comment type="caution">
    <text evidence="1">The sequence shown here is derived from an EMBL/GenBank/DDBJ whole genome shotgun (WGS) entry which is preliminary data.</text>
</comment>
<gene>
    <name evidence="1" type="ORF">A2Y75_02825</name>
</gene>
<dbReference type="Proteomes" id="UP000177876">
    <property type="component" value="Unassembled WGS sequence"/>
</dbReference>